<dbReference type="OrthoDB" id="1223654at2"/>
<dbReference type="AlphaFoldDB" id="A0A2S7SW99"/>
<reference evidence="2 3" key="1">
    <citation type="submission" date="2018-01" db="EMBL/GenBank/DDBJ databases">
        <title>A novel member of the phylum Bacteroidetes isolated from glacier ice.</title>
        <authorList>
            <person name="Liu Q."/>
            <person name="Xin Y.-H."/>
        </authorList>
    </citation>
    <scope>NUCLEOTIDE SEQUENCE [LARGE SCALE GENOMIC DNA]</scope>
    <source>
        <strain evidence="2 3">RB1R16</strain>
    </source>
</reference>
<feature type="chain" id="PRO_5015499573" description="Carboxypeptidase regulatory-like domain-containing protein" evidence="1">
    <location>
        <begin position="21"/>
        <end position="156"/>
    </location>
</feature>
<accession>A0A2S7SW99</accession>
<dbReference type="Proteomes" id="UP000239872">
    <property type="component" value="Unassembled WGS sequence"/>
</dbReference>
<dbReference type="InterPro" id="IPR008969">
    <property type="entry name" value="CarboxyPept-like_regulatory"/>
</dbReference>
<protein>
    <recommendedName>
        <fullName evidence="4">Carboxypeptidase regulatory-like domain-containing protein</fullName>
    </recommendedName>
</protein>
<keyword evidence="3" id="KW-1185">Reference proteome</keyword>
<dbReference type="Gene3D" id="2.60.40.1120">
    <property type="entry name" value="Carboxypeptidase-like, regulatory domain"/>
    <property type="match status" value="1"/>
</dbReference>
<organism evidence="2 3">
    <name type="scientific">Flavipsychrobacter stenotrophus</name>
    <dbReference type="NCBI Taxonomy" id="2077091"/>
    <lineage>
        <taxon>Bacteria</taxon>
        <taxon>Pseudomonadati</taxon>
        <taxon>Bacteroidota</taxon>
        <taxon>Chitinophagia</taxon>
        <taxon>Chitinophagales</taxon>
        <taxon>Chitinophagaceae</taxon>
        <taxon>Flavipsychrobacter</taxon>
    </lineage>
</organism>
<dbReference type="RefSeq" id="WP_105038091.1">
    <property type="nucleotide sequence ID" value="NZ_PPSL01000002.1"/>
</dbReference>
<keyword evidence="1" id="KW-0732">Signal</keyword>
<evidence type="ECO:0000313" key="2">
    <source>
        <dbReference type="EMBL" id="PQJ11212.1"/>
    </source>
</evidence>
<proteinExistence type="predicted"/>
<evidence type="ECO:0008006" key="4">
    <source>
        <dbReference type="Google" id="ProtNLM"/>
    </source>
</evidence>
<evidence type="ECO:0000256" key="1">
    <source>
        <dbReference type="SAM" id="SignalP"/>
    </source>
</evidence>
<comment type="caution">
    <text evidence="2">The sequence shown here is derived from an EMBL/GenBank/DDBJ whole genome shotgun (WGS) entry which is preliminary data.</text>
</comment>
<dbReference type="EMBL" id="PPSL01000002">
    <property type="protein sequence ID" value="PQJ11212.1"/>
    <property type="molecule type" value="Genomic_DNA"/>
</dbReference>
<gene>
    <name evidence="2" type="ORF">CJD36_005240</name>
</gene>
<dbReference type="SUPFAM" id="SSF49464">
    <property type="entry name" value="Carboxypeptidase regulatory domain-like"/>
    <property type="match status" value="1"/>
</dbReference>
<evidence type="ECO:0000313" key="3">
    <source>
        <dbReference type="Proteomes" id="UP000239872"/>
    </source>
</evidence>
<dbReference type="Pfam" id="PF13620">
    <property type="entry name" value="CarboxypepD_reg"/>
    <property type="match status" value="1"/>
</dbReference>
<feature type="signal peptide" evidence="1">
    <location>
        <begin position="1"/>
        <end position="20"/>
    </location>
</feature>
<name>A0A2S7SW99_9BACT</name>
<sequence>MKRLLLLVLLICSYAFPSLAHQGFILSGQVTDANNKPVKNAGVKVVGKLTPAMANTNKYGLYQAFGLQWGSYEVTILADGKVYVGKVSISATDPLKRYYNFKLQGKTATLTVTDKDMFREAVMQAVKDDPNSRIDGVREGFIEIHYAPEEGDKPVK</sequence>